<sequence length="415" mass="46303">MQQLLALLKQYGIEPDHTTSLVVIFGIIFLTAIIIHFILHSIVLRTFEKRAQASSHLWLQIITQNKLFHRLAFTLQGVIVNVQALLWLQKGSDAAAITTTCAQLWVMLYALMSFFSLLDVMQGLAHRFAFSSQFPLKGLLQGVKLLSAIVIGIMMISLLIGKSPAILISGLGAMAAVLMLVFKDPILGLVAGIQLSANSMLKMGDWLEMPKYGADGAVIDIGLTTVKVQNWDNTITTIPTYALVSDAFKNWSGMSASGGRRIKRCINIDSTSIRFLSAEEQKKLSQARLLQPYIAERQQEINSWNCEHSTSDSVLNQRRMTNVGTFRVYLTEYLRQHPKIRKDMTLMVRQMAPGAEGLPVEIYAFTNTVVWLEYESIQADIFDHIFAVVDEFGLRIHQAPTGNDVLAIAEGFKVQ</sequence>
<keyword evidence="5 11" id="KW-0812">Transmembrane</keyword>
<evidence type="ECO:0000256" key="3">
    <source>
        <dbReference type="ARBA" id="ARBA00022475"/>
    </source>
</evidence>
<name>A0A1E7YVY6_9GAMM</name>
<dbReference type="Pfam" id="PF21082">
    <property type="entry name" value="MS_channel_3rd"/>
    <property type="match status" value="1"/>
</dbReference>
<keyword evidence="3" id="KW-1003">Cell membrane</keyword>
<reference evidence="14 16" key="1">
    <citation type="submission" date="2016-07" db="EMBL/GenBank/DDBJ databases">
        <authorList>
            <person name="Yuval B."/>
        </authorList>
    </citation>
    <scope>NUCLEOTIDE SEQUENCE [LARGE SCALE GENOMIC DNA]</scope>
    <source>
        <strain evidence="14 16">IL</strain>
    </source>
</reference>
<dbReference type="GO" id="GO:0005886">
    <property type="term" value="C:plasma membrane"/>
    <property type="evidence" value="ECO:0007669"/>
    <property type="project" value="UniProtKB-SubCell"/>
</dbReference>
<evidence type="ECO:0000256" key="9">
    <source>
        <dbReference type="ARBA" id="ARBA00093630"/>
    </source>
</evidence>
<dbReference type="AlphaFoldDB" id="A0A1E7YVY6"/>
<feature type="transmembrane region" description="Helical" evidence="11">
    <location>
        <begin position="139"/>
        <end position="160"/>
    </location>
</feature>
<evidence type="ECO:0000256" key="7">
    <source>
        <dbReference type="ARBA" id="ARBA00023016"/>
    </source>
</evidence>
<dbReference type="InterPro" id="IPR049278">
    <property type="entry name" value="MS_channel_C"/>
</dbReference>
<dbReference type="RefSeq" id="WP_070135735.1">
    <property type="nucleotide sequence ID" value="NZ_LJAM02000421.1"/>
</dbReference>
<evidence type="ECO:0000313" key="14">
    <source>
        <dbReference type="EMBL" id="OFC60614.1"/>
    </source>
</evidence>
<dbReference type="FunFam" id="2.30.30.60:FF:000002">
    <property type="entry name" value="Mechanosensitive ion channel family protein"/>
    <property type="match status" value="1"/>
</dbReference>
<feature type="domain" description="Mechanosensitive ion channel MscS" evidence="12">
    <location>
        <begin position="184"/>
        <end position="252"/>
    </location>
</feature>
<dbReference type="EMBL" id="MAYS01000526">
    <property type="protein sequence ID" value="OFC60614.1"/>
    <property type="molecule type" value="Genomic_DNA"/>
</dbReference>
<organism evidence="14 16">
    <name type="scientific">Candidatus Erwinia dacicola</name>
    <dbReference type="NCBI Taxonomy" id="252393"/>
    <lineage>
        <taxon>Bacteria</taxon>
        <taxon>Pseudomonadati</taxon>
        <taxon>Pseudomonadota</taxon>
        <taxon>Gammaproteobacteria</taxon>
        <taxon>Enterobacterales</taxon>
        <taxon>Erwiniaceae</taxon>
        <taxon>Erwinia</taxon>
    </lineage>
</organism>
<feature type="transmembrane region" description="Helical" evidence="11">
    <location>
        <begin position="166"/>
        <end position="193"/>
    </location>
</feature>
<evidence type="ECO:0000256" key="1">
    <source>
        <dbReference type="ARBA" id="ARBA00004429"/>
    </source>
</evidence>
<feature type="transmembrane region" description="Helical" evidence="11">
    <location>
        <begin position="20"/>
        <end position="47"/>
    </location>
</feature>
<comment type="subcellular location">
    <subcellularLocation>
        <location evidence="1">Cell inner membrane</location>
        <topology evidence="1">Multi-pass membrane protein</topology>
    </subcellularLocation>
</comment>
<evidence type="ECO:0000313" key="17">
    <source>
        <dbReference type="Proteomes" id="UP000244334"/>
    </source>
</evidence>
<keyword evidence="17" id="KW-1185">Reference proteome</keyword>
<evidence type="ECO:0000259" key="13">
    <source>
        <dbReference type="Pfam" id="PF21082"/>
    </source>
</evidence>
<keyword evidence="4" id="KW-0997">Cell inner membrane</keyword>
<feature type="transmembrane region" description="Helical" evidence="11">
    <location>
        <begin position="94"/>
        <end position="118"/>
    </location>
</feature>
<dbReference type="Gene3D" id="2.30.30.60">
    <property type="match status" value="1"/>
</dbReference>
<dbReference type="InterPro" id="IPR006685">
    <property type="entry name" value="MscS_channel_2nd"/>
</dbReference>
<dbReference type="InterPro" id="IPR023408">
    <property type="entry name" value="MscS_beta-dom_sf"/>
</dbReference>
<dbReference type="InterPro" id="IPR030192">
    <property type="entry name" value="YbdG"/>
</dbReference>
<gene>
    <name evidence="15" type="primary">mscM</name>
    <name evidence="15" type="ORF">ACZ87_02984</name>
    <name evidence="14" type="ORF">BBW68_14720</name>
</gene>
<evidence type="ECO:0000259" key="12">
    <source>
        <dbReference type="Pfam" id="PF00924"/>
    </source>
</evidence>
<evidence type="ECO:0000256" key="6">
    <source>
        <dbReference type="ARBA" id="ARBA00022989"/>
    </source>
</evidence>
<evidence type="ECO:0000313" key="15">
    <source>
        <dbReference type="EMBL" id="RAP70213.1"/>
    </source>
</evidence>
<accession>A0A1E7YVY6</accession>
<keyword evidence="7" id="KW-0346">Stress response</keyword>
<evidence type="ECO:0000256" key="2">
    <source>
        <dbReference type="ARBA" id="ARBA00008017"/>
    </source>
</evidence>
<reference evidence="15 17" key="2">
    <citation type="submission" date="2018-04" db="EMBL/GenBank/DDBJ databases">
        <title>Genomes of the Obligate Erwinia dacicola and Facultative Enterobacter sp. OLF Endosymbionts of the Olive Fruit fly, Bactrocera oleae.</title>
        <authorList>
            <person name="Estes A.M."/>
            <person name="Hearn D.J."/>
            <person name="Agarwal S."/>
            <person name="Pierson E.A."/>
            <person name="Dunning-Hotopp J.C."/>
        </authorList>
    </citation>
    <scope>NUCLEOTIDE SEQUENCE [LARGE SCALE GENOMIC DNA]</scope>
    <source>
        <strain evidence="15 17">Oroville</strain>
    </source>
</reference>
<feature type="transmembrane region" description="Helical" evidence="11">
    <location>
        <begin position="67"/>
        <end position="88"/>
    </location>
</feature>
<comment type="similarity">
    <text evidence="2">Belongs to the MscS (TC 1.A.23) family.</text>
</comment>
<dbReference type="GO" id="GO:0008381">
    <property type="term" value="F:mechanosensitive monoatomic ion channel activity"/>
    <property type="evidence" value="ECO:0007669"/>
    <property type="project" value="InterPro"/>
</dbReference>
<dbReference type="GO" id="GO:0071470">
    <property type="term" value="P:cellular response to osmotic stress"/>
    <property type="evidence" value="ECO:0007669"/>
    <property type="project" value="InterPro"/>
</dbReference>
<keyword evidence="6 11" id="KW-1133">Transmembrane helix</keyword>
<protein>
    <recommendedName>
        <fullName evidence="9">Mechanosensing system component YbdG</fullName>
    </recommendedName>
    <alternativeName>
        <fullName evidence="10">Mechanosensitive channel homolog YbdG</fullName>
    </alternativeName>
</protein>
<dbReference type="SUPFAM" id="SSF50182">
    <property type="entry name" value="Sm-like ribonucleoproteins"/>
    <property type="match status" value="1"/>
</dbReference>
<dbReference type="InterPro" id="IPR010920">
    <property type="entry name" value="LSM_dom_sf"/>
</dbReference>
<dbReference type="OrthoDB" id="9775207at2"/>
<evidence type="ECO:0000256" key="11">
    <source>
        <dbReference type="SAM" id="Phobius"/>
    </source>
</evidence>
<evidence type="ECO:0000256" key="8">
    <source>
        <dbReference type="ARBA" id="ARBA00023136"/>
    </source>
</evidence>
<dbReference type="Proteomes" id="UP000243534">
    <property type="component" value="Unassembled WGS sequence"/>
</dbReference>
<dbReference type="Proteomes" id="UP000244334">
    <property type="component" value="Unassembled WGS sequence"/>
</dbReference>
<proteinExistence type="inferred from homology"/>
<dbReference type="PANTHER" id="PTHR30414:SF0">
    <property type="entry name" value="MINICONDUCTANCE MECHANOSENSITIVE CHANNEL YBDG"/>
    <property type="match status" value="1"/>
</dbReference>
<evidence type="ECO:0000256" key="4">
    <source>
        <dbReference type="ARBA" id="ARBA00022519"/>
    </source>
</evidence>
<dbReference type="EMBL" id="LJAM02000421">
    <property type="protein sequence ID" value="RAP70213.1"/>
    <property type="molecule type" value="Genomic_DNA"/>
</dbReference>
<keyword evidence="8 11" id="KW-0472">Membrane</keyword>
<dbReference type="Pfam" id="PF00924">
    <property type="entry name" value="MS_channel_2nd"/>
    <property type="match status" value="1"/>
</dbReference>
<feature type="domain" description="Mechanosensitive ion channel MscS C-terminal" evidence="13">
    <location>
        <begin position="330"/>
        <end position="396"/>
    </location>
</feature>
<comment type="caution">
    <text evidence="14">The sequence shown here is derived from an EMBL/GenBank/DDBJ whole genome shotgun (WGS) entry which is preliminary data.</text>
</comment>
<evidence type="ECO:0000256" key="10">
    <source>
        <dbReference type="ARBA" id="ARBA00093659"/>
    </source>
</evidence>
<dbReference type="PANTHER" id="PTHR30414">
    <property type="entry name" value="MINICONDUCTANCE MECHANOSENSITIVE CHANNEL YBDG"/>
    <property type="match status" value="1"/>
</dbReference>
<evidence type="ECO:0000256" key="5">
    <source>
        <dbReference type="ARBA" id="ARBA00022692"/>
    </source>
</evidence>
<evidence type="ECO:0000313" key="16">
    <source>
        <dbReference type="Proteomes" id="UP000243534"/>
    </source>
</evidence>